<accession>A0A6M3X6J9</accession>
<evidence type="ECO:0000256" key="1">
    <source>
        <dbReference type="SAM" id="MobiDB-lite"/>
    </source>
</evidence>
<protein>
    <submittedName>
        <fullName evidence="2">Uncharacterized protein</fullName>
    </submittedName>
</protein>
<proteinExistence type="predicted"/>
<feature type="region of interest" description="Disordered" evidence="1">
    <location>
        <begin position="41"/>
        <end position="60"/>
    </location>
</feature>
<evidence type="ECO:0000313" key="2">
    <source>
        <dbReference type="EMBL" id="QJH93372.1"/>
    </source>
</evidence>
<organism evidence="2">
    <name type="scientific">viral metagenome</name>
    <dbReference type="NCBI Taxonomy" id="1070528"/>
    <lineage>
        <taxon>unclassified sequences</taxon>
        <taxon>metagenomes</taxon>
        <taxon>organismal metagenomes</taxon>
    </lineage>
</organism>
<dbReference type="AlphaFoldDB" id="A0A6M3X6J9"/>
<name>A0A6M3X6J9_9ZZZZ</name>
<gene>
    <name evidence="2" type="ORF">TM448A01097_0005</name>
</gene>
<dbReference type="EMBL" id="MT144099">
    <property type="protein sequence ID" value="QJH93372.1"/>
    <property type="molecule type" value="Genomic_DNA"/>
</dbReference>
<sequence>MAFYADFGDVNKAMARMNSILRQRKMADYYHKLDLERMSEQEGMYRSRQERSHDYALDEQENKSRLAREEFMMKLFQEPEYINERYGYNEAKNRGDMATAEAHRARMRALEMGAARSINAMHGQGAITEDFVDFVGTYGTEPSTLTNITGAIKDAKGRPLAQQGLTTDRFKADTGRMEAETKEKDLNARMAGLIGTGRVSATGTTTTAAAGKTIDGNQARALFVRLCAKAGIPADVALEEARRLYK</sequence>
<reference evidence="2" key="1">
    <citation type="submission" date="2020-03" db="EMBL/GenBank/DDBJ databases">
        <title>The deep terrestrial virosphere.</title>
        <authorList>
            <person name="Holmfeldt K."/>
            <person name="Nilsson E."/>
            <person name="Simone D."/>
            <person name="Lopez-Fernandez M."/>
            <person name="Wu X."/>
            <person name="de Brujin I."/>
            <person name="Lundin D."/>
            <person name="Andersson A."/>
            <person name="Bertilsson S."/>
            <person name="Dopson M."/>
        </authorList>
    </citation>
    <scope>NUCLEOTIDE SEQUENCE</scope>
    <source>
        <strain evidence="2">TM448A01097</strain>
    </source>
</reference>